<dbReference type="Gene3D" id="3.40.50.1000">
    <property type="entry name" value="HAD superfamily/HAD-like"/>
    <property type="match status" value="1"/>
</dbReference>
<evidence type="ECO:0000256" key="3">
    <source>
        <dbReference type="RuleBase" id="RU368077"/>
    </source>
</evidence>
<dbReference type="SUPFAM" id="SSF56784">
    <property type="entry name" value="HAD-like"/>
    <property type="match status" value="1"/>
</dbReference>
<dbReference type="NCBIfam" id="TIGR01493">
    <property type="entry name" value="HAD-SF-IA-v2"/>
    <property type="match status" value="1"/>
</dbReference>
<dbReference type="PANTHER" id="PTHR43316">
    <property type="entry name" value="HYDROLASE, HALOACID DELAHOGENASE-RELATED"/>
    <property type="match status" value="1"/>
</dbReference>
<protein>
    <recommendedName>
        <fullName evidence="3">(S)-2-haloacid dehalogenase</fullName>
        <ecNumber evidence="3">3.8.1.2</ecNumber>
    </recommendedName>
    <alternativeName>
        <fullName evidence="3">2-haloalkanoic acid dehalogenase</fullName>
    </alternativeName>
    <alternativeName>
        <fullName evidence="3">Halocarboxylic acid halidohydrolase</fullName>
    </alternativeName>
    <alternativeName>
        <fullName evidence="3">L-2-haloacid dehalogenase</fullName>
    </alternativeName>
</protein>
<dbReference type="InterPro" id="IPR006328">
    <property type="entry name" value="2-HAD"/>
</dbReference>
<accession>A0ABW0PHS1</accession>
<dbReference type="SFLD" id="SFLDG01129">
    <property type="entry name" value="C1.5:_HAD__Beta-PGM__Phosphata"/>
    <property type="match status" value="1"/>
</dbReference>
<gene>
    <name evidence="4" type="ORF">ACFPOU_13880</name>
</gene>
<evidence type="ECO:0000256" key="2">
    <source>
        <dbReference type="ARBA" id="ARBA00022801"/>
    </source>
</evidence>
<keyword evidence="2 3" id="KW-0378">Hydrolase</keyword>
<dbReference type="Proteomes" id="UP001596031">
    <property type="component" value="Unassembled WGS sequence"/>
</dbReference>
<dbReference type="SFLD" id="SFLDS00003">
    <property type="entry name" value="Haloacid_Dehalogenase"/>
    <property type="match status" value="1"/>
</dbReference>
<comment type="similarity">
    <text evidence="1 3">Belongs to the HAD-like hydrolase superfamily. S-2-haloalkanoic acid dehalogenase family.</text>
</comment>
<sequence>MSFPTVSAPKVLLFDVNETLLDLAPLHESVDSVLLEHKGSKQWFSSLLHYSLVLTVSGQFRPFSEIGVAVLQMMATNRDVMLSEEDARKALEPLRSAPAHPDVLPALAALRRSGFRMAALTNSSSDGMGAQLENAGISPFLERQLSVESVGKYKPHREVYAWAAEQMQVQPQECMFVAAHPWDVAGAAWAGMRTAFLARLGAQPLPIAPKPEIECLDMDDLAKRLGATA</sequence>
<dbReference type="InterPro" id="IPR006439">
    <property type="entry name" value="HAD-SF_hydro_IA"/>
</dbReference>
<dbReference type="InterPro" id="IPR051540">
    <property type="entry name" value="S-2-haloacid_dehalogenase"/>
</dbReference>
<dbReference type="Gene3D" id="1.10.150.240">
    <property type="entry name" value="Putative phosphatase, domain 2"/>
    <property type="match status" value="1"/>
</dbReference>
<dbReference type="InterPro" id="IPR023198">
    <property type="entry name" value="PGP-like_dom2"/>
</dbReference>
<evidence type="ECO:0000313" key="4">
    <source>
        <dbReference type="EMBL" id="MFC5512211.1"/>
    </source>
</evidence>
<proteinExistence type="inferred from homology"/>
<evidence type="ECO:0000313" key="5">
    <source>
        <dbReference type="Proteomes" id="UP001596031"/>
    </source>
</evidence>
<dbReference type="InterPro" id="IPR023214">
    <property type="entry name" value="HAD_sf"/>
</dbReference>
<comment type="caution">
    <text evidence="4">The sequence shown here is derived from an EMBL/GenBank/DDBJ whole genome shotgun (WGS) entry which is preliminary data.</text>
</comment>
<dbReference type="PANTHER" id="PTHR43316:SF3">
    <property type="entry name" value="HALOACID DEHALOGENASE, TYPE II (AFU_ORTHOLOGUE AFUA_2G07750)-RELATED"/>
    <property type="match status" value="1"/>
</dbReference>
<dbReference type="NCBIfam" id="TIGR01428">
    <property type="entry name" value="HAD_type_II"/>
    <property type="match status" value="1"/>
</dbReference>
<dbReference type="EMBL" id="JBHSMS010000040">
    <property type="protein sequence ID" value="MFC5512211.1"/>
    <property type="molecule type" value="Genomic_DNA"/>
</dbReference>
<dbReference type="InterPro" id="IPR036412">
    <property type="entry name" value="HAD-like_sf"/>
</dbReference>
<comment type="catalytic activity">
    <reaction evidence="3">
        <text>an (S)-2-haloacid + H2O = a (2R)-2-hydroxycarboxylate + a halide anion + H(+)</text>
        <dbReference type="Rhea" id="RHEA:11192"/>
        <dbReference type="ChEBI" id="CHEBI:15377"/>
        <dbReference type="ChEBI" id="CHEBI:15378"/>
        <dbReference type="ChEBI" id="CHEBI:16042"/>
        <dbReference type="ChEBI" id="CHEBI:58314"/>
        <dbReference type="ChEBI" id="CHEBI:137405"/>
        <dbReference type="EC" id="3.8.1.2"/>
    </reaction>
</comment>
<organism evidence="4 5">
    <name type="scientific">Massilia jejuensis</name>
    <dbReference type="NCBI Taxonomy" id="648894"/>
    <lineage>
        <taxon>Bacteria</taxon>
        <taxon>Pseudomonadati</taxon>
        <taxon>Pseudomonadota</taxon>
        <taxon>Betaproteobacteria</taxon>
        <taxon>Burkholderiales</taxon>
        <taxon>Oxalobacteraceae</taxon>
        <taxon>Telluria group</taxon>
        <taxon>Massilia</taxon>
    </lineage>
</organism>
<name>A0ABW0PHS1_9BURK</name>
<reference evidence="5" key="1">
    <citation type="journal article" date="2019" name="Int. J. Syst. Evol. Microbiol.">
        <title>The Global Catalogue of Microorganisms (GCM) 10K type strain sequencing project: providing services to taxonomists for standard genome sequencing and annotation.</title>
        <authorList>
            <consortium name="The Broad Institute Genomics Platform"/>
            <consortium name="The Broad Institute Genome Sequencing Center for Infectious Disease"/>
            <person name="Wu L."/>
            <person name="Ma J."/>
        </authorList>
    </citation>
    <scope>NUCLEOTIDE SEQUENCE [LARGE SCALE GENOMIC DNA]</scope>
    <source>
        <strain evidence="5">CCUG 38813</strain>
    </source>
</reference>
<keyword evidence="5" id="KW-1185">Reference proteome</keyword>
<comment type="function">
    <text evidence="3">Catalyzes the hydrolytic dehalogenation of small (S)-2-haloalkanoic acids to yield the corresponding (R)-2-hydroxyalkanoic acids.</text>
</comment>
<dbReference type="RefSeq" id="WP_379722196.1">
    <property type="nucleotide sequence ID" value="NZ_JBHSMS010000040.1"/>
</dbReference>
<evidence type="ECO:0000256" key="1">
    <source>
        <dbReference type="ARBA" id="ARBA00008106"/>
    </source>
</evidence>
<dbReference type="PRINTS" id="PR00413">
    <property type="entry name" value="HADHALOGNASE"/>
</dbReference>
<dbReference type="Pfam" id="PF00702">
    <property type="entry name" value="Hydrolase"/>
    <property type="match status" value="1"/>
</dbReference>
<dbReference type="EC" id="3.8.1.2" evidence="3"/>
<dbReference type="CDD" id="cd02588">
    <property type="entry name" value="HAD_L2-DEX"/>
    <property type="match status" value="1"/>
</dbReference>